<dbReference type="SFLD" id="SFLDG01150">
    <property type="entry name" value="Main.1:_Beta-like"/>
    <property type="match status" value="1"/>
</dbReference>
<dbReference type="FunFam" id="3.40.30.10:FF:000039">
    <property type="entry name" value="Glutathione S-transferase domain"/>
    <property type="match status" value="1"/>
</dbReference>
<dbReference type="InterPro" id="IPR004045">
    <property type="entry name" value="Glutathione_S-Trfase_N"/>
</dbReference>
<gene>
    <name evidence="3" type="ORF">C7419_101545</name>
</gene>
<dbReference type="PROSITE" id="PS50405">
    <property type="entry name" value="GST_CTER"/>
    <property type="match status" value="1"/>
</dbReference>
<dbReference type="SUPFAM" id="SSF52833">
    <property type="entry name" value="Thioredoxin-like"/>
    <property type="match status" value="1"/>
</dbReference>
<evidence type="ECO:0000313" key="4">
    <source>
        <dbReference type="Proteomes" id="UP000245754"/>
    </source>
</evidence>
<accession>A0A316EVJ9</accession>
<evidence type="ECO:0000256" key="2">
    <source>
        <dbReference type="ARBA" id="ARBA00022679"/>
    </source>
</evidence>
<dbReference type="Pfam" id="PF13410">
    <property type="entry name" value="GST_C_2"/>
    <property type="match status" value="1"/>
</dbReference>
<dbReference type="SFLD" id="SFLDS00019">
    <property type="entry name" value="Glutathione_Transferase_(cytos"/>
    <property type="match status" value="1"/>
</dbReference>
<evidence type="ECO:0000256" key="1">
    <source>
        <dbReference type="ARBA" id="ARBA00007409"/>
    </source>
</evidence>
<comment type="similarity">
    <text evidence="1">Belongs to the GST superfamily.</text>
</comment>
<proteinExistence type="inferred from homology"/>
<dbReference type="CDD" id="cd03047">
    <property type="entry name" value="GST_N_2"/>
    <property type="match status" value="1"/>
</dbReference>
<dbReference type="Gene3D" id="1.20.1050.10">
    <property type="match status" value="1"/>
</dbReference>
<dbReference type="InterPro" id="IPR036282">
    <property type="entry name" value="Glutathione-S-Trfase_C_sf"/>
</dbReference>
<dbReference type="SUPFAM" id="SSF47616">
    <property type="entry name" value="GST C-terminal domain-like"/>
    <property type="match status" value="1"/>
</dbReference>
<organism evidence="3 4">
    <name type="scientific">Cupriavidus plantarum</name>
    <dbReference type="NCBI Taxonomy" id="942865"/>
    <lineage>
        <taxon>Bacteria</taxon>
        <taxon>Pseudomonadati</taxon>
        <taxon>Pseudomonadota</taxon>
        <taxon>Betaproteobacteria</taxon>
        <taxon>Burkholderiales</taxon>
        <taxon>Burkholderiaceae</taxon>
        <taxon>Cupriavidus</taxon>
    </lineage>
</organism>
<sequence>MAYPDLASDDGQGQGMLRIWGRLSSINVQKVVWCARELHLDHERIDIGHVRGELDTEAYVRLNPNRMIPVIEDFRGTDVGGEPFVLWESNAIVRYLCARYGEGTLWPADVKARASADRWMDWQTTAFSPAMVAAFLQTVRGPLEARDEAAIAASCARTEPLAAMLDAALADKPFIGGDRFTMADISLACAAHRWFGSPVPHTERPHLERWLAAMRARPAATGILILPLQ</sequence>
<dbReference type="EMBL" id="QGGT01000001">
    <property type="protein sequence ID" value="PWK36684.1"/>
    <property type="molecule type" value="Genomic_DNA"/>
</dbReference>
<comment type="caution">
    <text evidence="3">The sequence shown here is derived from an EMBL/GenBank/DDBJ whole genome shotgun (WGS) entry which is preliminary data.</text>
</comment>
<dbReference type="SFLD" id="SFLDG00358">
    <property type="entry name" value="Main_(cytGST)"/>
    <property type="match status" value="1"/>
</dbReference>
<name>A0A316EVJ9_9BURK</name>
<dbReference type="InterPro" id="IPR040079">
    <property type="entry name" value="Glutathione_S-Trfase"/>
</dbReference>
<dbReference type="Pfam" id="PF13409">
    <property type="entry name" value="GST_N_2"/>
    <property type="match status" value="1"/>
</dbReference>
<dbReference type="PANTHER" id="PTHR44051:SF19">
    <property type="entry name" value="DISULFIDE-BOND OXIDOREDUCTASE YFCG"/>
    <property type="match status" value="1"/>
</dbReference>
<dbReference type="Gene3D" id="3.40.30.10">
    <property type="entry name" value="Glutaredoxin"/>
    <property type="match status" value="1"/>
</dbReference>
<reference evidence="3 4" key="1">
    <citation type="submission" date="2018-05" db="EMBL/GenBank/DDBJ databases">
        <title>Genomic Encyclopedia of Type Strains, Phase IV (KMG-V): Genome sequencing to study the core and pangenomes of soil and plant-associated prokaryotes.</title>
        <authorList>
            <person name="Whitman W."/>
        </authorList>
    </citation>
    <scope>NUCLEOTIDE SEQUENCE [LARGE SCALE GENOMIC DNA]</scope>
    <source>
        <strain evidence="3 4">SLV-132</strain>
    </source>
</reference>
<keyword evidence="4" id="KW-1185">Reference proteome</keyword>
<dbReference type="AlphaFoldDB" id="A0A316EVJ9"/>
<dbReference type="Proteomes" id="UP000245754">
    <property type="component" value="Unassembled WGS sequence"/>
</dbReference>
<dbReference type="GO" id="GO:0016740">
    <property type="term" value="F:transferase activity"/>
    <property type="evidence" value="ECO:0007669"/>
    <property type="project" value="UniProtKB-KW"/>
</dbReference>
<dbReference type="PROSITE" id="PS50404">
    <property type="entry name" value="GST_NTER"/>
    <property type="match status" value="1"/>
</dbReference>
<keyword evidence="2 3" id="KW-0808">Transferase</keyword>
<evidence type="ECO:0000313" key="3">
    <source>
        <dbReference type="EMBL" id="PWK36684.1"/>
    </source>
</evidence>
<dbReference type="InterPro" id="IPR036249">
    <property type="entry name" value="Thioredoxin-like_sf"/>
</dbReference>
<protein>
    <submittedName>
        <fullName evidence="3">Glutathione S-transferase</fullName>
    </submittedName>
</protein>
<dbReference type="InterPro" id="IPR010987">
    <property type="entry name" value="Glutathione-S-Trfase_C-like"/>
</dbReference>
<dbReference type="PANTHER" id="PTHR44051">
    <property type="entry name" value="GLUTATHIONE S-TRANSFERASE-RELATED"/>
    <property type="match status" value="1"/>
</dbReference>